<evidence type="ECO:0000256" key="2">
    <source>
        <dbReference type="SAM" id="Phobius"/>
    </source>
</evidence>
<dbReference type="GO" id="GO:0016020">
    <property type="term" value="C:membrane"/>
    <property type="evidence" value="ECO:0007669"/>
    <property type="project" value="InterPro"/>
</dbReference>
<keyword evidence="2" id="KW-1133">Transmembrane helix</keyword>
<evidence type="ECO:0000256" key="3">
    <source>
        <dbReference type="SAM" id="SignalP"/>
    </source>
</evidence>
<dbReference type="EMBL" id="CAJNOQ010002879">
    <property type="protein sequence ID" value="CAF0983853.1"/>
    <property type="molecule type" value="Genomic_DNA"/>
</dbReference>
<organism evidence="4 6">
    <name type="scientific">Didymodactylos carnosus</name>
    <dbReference type="NCBI Taxonomy" id="1234261"/>
    <lineage>
        <taxon>Eukaryota</taxon>
        <taxon>Metazoa</taxon>
        <taxon>Spiralia</taxon>
        <taxon>Gnathifera</taxon>
        <taxon>Rotifera</taxon>
        <taxon>Eurotatoria</taxon>
        <taxon>Bdelloidea</taxon>
        <taxon>Philodinida</taxon>
        <taxon>Philodinidae</taxon>
        <taxon>Didymodactylos</taxon>
    </lineage>
</organism>
<feature type="compositionally biased region" description="Polar residues" evidence="1">
    <location>
        <begin position="294"/>
        <end position="306"/>
    </location>
</feature>
<evidence type="ECO:0000313" key="5">
    <source>
        <dbReference type="EMBL" id="CAF3756197.1"/>
    </source>
</evidence>
<dbReference type="AlphaFoldDB" id="A0A814FC85"/>
<proteinExistence type="predicted"/>
<dbReference type="Proteomes" id="UP000663829">
    <property type="component" value="Unassembled WGS sequence"/>
</dbReference>
<keyword evidence="2" id="KW-0812">Transmembrane</keyword>
<keyword evidence="3" id="KW-0732">Signal</keyword>
<dbReference type="Pfam" id="PF06809">
    <property type="entry name" value="NPDC1"/>
    <property type="match status" value="1"/>
</dbReference>
<feature type="compositionally biased region" description="Low complexity" evidence="1">
    <location>
        <begin position="307"/>
        <end position="320"/>
    </location>
</feature>
<feature type="transmembrane region" description="Helical" evidence="2">
    <location>
        <begin position="158"/>
        <end position="182"/>
    </location>
</feature>
<evidence type="ECO:0000256" key="1">
    <source>
        <dbReference type="SAM" id="MobiDB-lite"/>
    </source>
</evidence>
<feature type="region of interest" description="Disordered" evidence="1">
    <location>
        <begin position="198"/>
        <end position="225"/>
    </location>
</feature>
<keyword evidence="2" id="KW-0472">Membrane</keyword>
<feature type="signal peptide" evidence="3">
    <location>
        <begin position="1"/>
        <end position="19"/>
    </location>
</feature>
<feature type="chain" id="PRO_5036224370" description="Neural proliferation differentiation and control protein 1" evidence="3">
    <location>
        <begin position="20"/>
        <end position="329"/>
    </location>
</feature>
<feature type="region of interest" description="Disordered" evidence="1">
    <location>
        <begin position="238"/>
        <end position="329"/>
    </location>
</feature>
<name>A0A814FC85_9BILA</name>
<dbReference type="PANTHER" id="PTHR23352:SF2">
    <property type="entry name" value="NEURAL PROLIFERATION DIFFERENTIATION AND CONTROL PROTEIN 1"/>
    <property type="match status" value="1"/>
</dbReference>
<evidence type="ECO:0008006" key="7">
    <source>
        <dbReference type="Google" id="ProtNLM"/>
    </source>
</evidence>
<evidence type="ECO:0000313" key="4">
    <source>
        <dbReference type="EMBL" id="CAF0983853.1"/>
    </source>
</evidence>
<dbReference type="OrthoDB" id="6270617at2759"/>
<evidence type="ECO:0000313" key="6">
    <source>
        <dbReference type="Proteomes" id="UP000663829"/>
    </source>
</evidence>
<comment type="caution">
    <text evidence="4">The sequence shown here is derived from an EMBL/GenBank/DDBJ whole genome shotgun (WGS) entry which is preliminary data.</text>
</comment>
<keyword evidence="6" id="KW-1185">Reference proteome</keyword>
<accession>A0A814FC85</accession>
<dbReference type="InterPro" id="IPR009635">
    <property type="entry name" value="NPDC1"/>
</dbReference>
<protein>
    <recommendedName>
        <fullName evidence="7">Neural proliferation differentiation and control protein 1</fullName>
    </recommendedName>
</protein>
<dbReference type="EMBL" id="CAJOBC010002879">
    <property type="protein sequence ID" value="CAF3756197.1"/>
    <property type="molecule type" value="Genomic_DNA"/>
</dbReference>
<dbReference type="PANTHER" id="PTHR23352">
    <property type="entry name" value="NEURAL PROLIFERATION DIFFERENTIATION AND CONTROL PROTEIN-1 NPDC-1 PROTEIN"/>
    <property type="match status" value="1"/>
</dbReference>
<dbReference type="Proteomes" id="UP000681722">
    <property type="component" value="Unassembled WGS sequence"/>
</dbReference>
<sequence length="329" mass="37095">MFTSTRLILIYLTIQTCQASRLFYLPLPKLYPHDHSQHHEEIVHHQPVQQQSDEEKIKEQEQQINEKRDAFQWESLVDDIGDAVKREHHKNDHLLPDGLTLNDDNGLKVNKLTPPIKEINHINNPDYPWIVDSKTEILARLQYGLAEEGKKKRRNDTVFLAIVATCSLVGVVGLVGAAVFWYRVQKRAEAAAEAEYPSYGVTGPSKDSRISPSSTMSDRKLAQSAQMYHYQQQRLQMMAKEKAHMDQKPVNSDESDDDTAGGDYTVYECPGLAPTGEMEVRNPLFNEPDPAVALSSSPHHSITNHHPQPISTTPPLSTSPIRGNDKTMS</sequence>
<gene>
    <name evidence="4" type="ORF">GPM918_LOCUS12893</name>
    <name evidence="5" type="ORF">SRO942_LOCUS12893</name>
</gene>
<reference evidence="4" key="1">
    <citation type="submission" date="2021-02" db="EMBL/GenBank/DDBJ databases">
        <authorList>
            <person name="Nowell W R."/>
        </authorList>
    </citation>
    <scope>NUCLEOTIDE SEQUENCE</scope>
</reference>